<dbReference type="CDD" id="cd06990">
    <property type="entry name" value="cupin_DUF861"/>
    <property type="match status" value="1"/>
</dbReference>
<name>A0A937RCX8_9ACTN</name>
<dbReference type="Proteomes" id="UP000604475">
    <property type="component" value="Unassembled WGS sequence"/>
</dbReference>
<dbReference type="InterPro" id="IPR013096">
    <property type="entry name" value="Cupin_2"/>
</dbReference>
<protein>
    <submittedName>
        <fullName evidence="2">Cupin domain-containing protein</fullName>
    </submittedName>
</protein>
<dbReference type="Gene3D" id="2.60.120.10">
    <property type="entry name" value="Jelly Rolls"/>
    <property type="match status" value="1"/>
</dbReference>
<reference evidence="2" key="1">
    <citation type="submission" date="2020-12" db="EMBL/GenBank/DDBJ databases">
        <title>Genomic characterization of non-nitrogen-fixing Frankia strains.</title>
        <authorList>
            <person name="Carlos-Shanley C."/>
            <person name="Guerra T."/>
            <person name="Hahn D."/>
        </authorList>
    </citation>
    <scope>NUCLEOTIDE SEQUENCE</scope>
    <source>
        <strain evidence="2">CN6</strain>
    </source>
</reference>
<evidence type="ECO:0000313" key="3">
    <source>
        <dbReference type="Proteomes" id="UP000604475"/>
    </source>
</evidence>
<dbReference type="SUPFAM" id="SSF51182">
    <property type="entry name" value="RmlC-like cupins"/>
    <property type="match status" value="1"/>
</dbReference>
<gene>
    <name evidence="2" type="ORF">I7412_13505</name>
</gene>
<dbReference type="RefSeq" id="WP_203004949.1">
    <property type="nucleotide sequence ID" value="NZ_JADWYU010000088.1"/>
</dbReference>
<dbReference type="EMBL" id="JAEACQ010000173">
    <property type="protein sequence ID" value="MBL7628145.1"/>
    <property type="molecule type" value="Genomic_DNA"/>
</dbReference>
<comment type="caution">
    <text evidence="2">The sequence shown here is derived from an EMBL/GenBank/DDBJ whole genome shotgun (WGS) entry which is preliminary data.</text>
</comment>
<dbReference type="InterPro" id="IPR011051">
    <property type="entry name" value="RmlC_Cupin_sf"/>
</dbReference>
<organism evidence="2 3">
    <name type="scientific">Frankia nepalensis</name>
    <dbReference type="NCBI Taxonomy" id="1836974"/>
    <lineage>
        <taxon>Bacteria</taxon>
        <taxon>Bacillati</taxon>
        <taxon>Actinomycetota</taxon>
        <taxon>Actinomycetes</taxon>
        <taxon>Frankiales</taxon>
        <taxon>Frankiaceae</taxon>
        <taxon>Frankia</taxon>
    </lineage>
</organism>
<keyword evidence="3" id="KW-1185">Reference proteome</keyword>
<dbReference type="AlphaFoldDB" id="A0A937RCX8"/>
<feature type="domain" description="Cupin type-2" evidence="1">
    <location>
        <begin position="60"/>
        <end position="109"/>
    </location>
</feature>
<accession>A0A937RCX8</accession>
<evidence type="ECO:0000259" key="1">
    <source>
        <dbReference type="Pfam" id="PF07883"/>
    </source>
</evidence>
<evidence type="ECO:0000313" key="2">
    <source>
        <dbReference type="EMBL" id="MBL7628145.1"/>
    </source>
</evidence>
<proteinExistence type="predicted"/>
<dbReference type="InterPro" id="IPR014710">
    <property type="entry name" value="RmlC-like_jellyroll"/>
</dbReference>
<dbReference type="Pfam" id="PF07883">
    <property type="entry name" value="Cupin_2"/>
    <property type="match status" value="1"/>
</dbReference>
<sequence length="125" mass="13422">MTKVAVRSLDRPDERRDIPGGHVDVVSVAGHGIDRAVFEPGWRWSESVRPIAGTELCEFEHFGYIVSGRLHIEMRDGSSADLGAGDAMLCPPGHDAWVVGDEPCVMIDVGSQATEYAKASGSARS</sequence>